<dbReference type="InterPro" id="IPR045175">
    <property type="entry name" value="M28_fam"/>
</dbReference>
<dbReference type="GO" id="GO:0008235">
    <property type="term" value="F:metalloexopeptidase activity"/>
    <property type="evidence" value="ECO:0007669"/>
    <property type="project" value="InterPro"/>
</dbReference>
<comment type="function">
    <text evidence="1">May be involved in vacuolar sorting and osmoregulation.</text>
</comment>
<feature type="transmembrane region" description="Helical" evidence="9">
    <location>
        <begin position="279"/>
        <end position="298"/>
    </location>
</feature>
<keyword evidence="6 9" id="KW-1133">Transmembrane helix</keyword>
<evidence type="ECO:0000313" key="12">
    <source>
        <dbReference type="Proteomes" id="UP000316330"/>
    </source>
</evidence>
<dbReference type="PANTHER" id="PTHR12147:SF58">
    <property type="entry name" value="VACUOLAR MEMBRANE PROTEASE"/>
    <property type="match status" value="1"/>
</dbReference>
<dbReference type="AlphaFoldDB" id="A0A559JQ50"/>
<sequence>MGPFKNDVILLMTDGEELGLLGAIAFMREHPWAKDVGLVLNFESRGNKGPSFMFETSEGNGWLVREFTKAAPQPVAYSIIYNFYKLMPNDTDLTVFREGGLPGLNFAFGMGFDAYHTAIDTPDNLDLSSLQHHGNYMLSLTKHFGQLELSEVRQEDRVYFNIVGWKLITYPESWVFWFMVLGALLFAITVWNGLRRRRISLKGLAGGFLVTLLSLVIVFGIIAIVWEIVRANVTGSYYQSIMKDFDVGKFYFIGLLLLMLIIIWGFIRWCSRYVRAENLWIGSLLLWLLLCVATTLYLPGGSYLFIWPLLISLIGLNVSYSMREGAWSWVSALFATPGIMLFSPIIYLVSIMMTLELAGPLMAVCALACTLIYPLFCRKPIARG</sequence>
<evidence type="ECO:0000259" key="10">
    <source>
        <dbReference type="Pfam" id="PF04389"/>
    </source>
</evidence>
<dbReference type="Pfam" id="PF04389">
    <property type="entry name" value="Peptidase_M28"/>
    <property type="match status" value="1"/>
</dbReference>
<feature type="domain" description="Peptidase M28" evidence="10">
    <location>
        <begin position="4"/>
        <end position="140"/>
    </location>
</feature>
<evidence type="ECO:0000256" key="6">
    <source>
        <dbReference type="ARBA" id="ARBA00022989"/>
    </source>
</evidence>
<keyword evidence="9" id="KW-0472">Membrane</keyword>
<comment type="similarity">
    <text evidence="3">Belongs to the peptidase M28 family.</text>
</comment>
<gene>
    <name evidence="11" type="ORF">FPZ45_06110</name>
</gene>
<dbReference type="PANTHER" id="PTHR12147">
    <property type="entry name" value="METALLOPEPTIDASE M28 FAMILY MEMBER"/>
    <property type="match status" value="1"/>
</dbReference>
<keyword evidence="7" id="KW-0325">Glycoprotein</keyword>
<dbReference type="GO" id="GO:0006508">
    <property type="term" value="P:proteolysis"/>
    <property type="evidence" value="ECO:0007669"/>
    <property type="project" value="InterPro"/>
</dbReference>
<evidence type="ECO:0000256" key="3">
    <source>
        <dbReference type="ARBA" id="ARBA00010918"/>
    </source>
</evidence>
<keyword evidence="9" id="KW-0812">Transmembrane</keyword>
<feature type="transmembrane region" description="Helical" evidence="9">
    <location>
        <begin position="174"/>
        <end position="194"/>
    </location>
</feature>
<evidence type="ECO:0000256" key="9">
    <source>
        <dbReference type="SAM" id="Phobius"/>
    </source>
</evidence>
<comment type="caution">
    <text evidence="11">The sequence shown here is derived from an EMBL/GenBank/DDBJ whole genome shotgun (WGS) entry which is preliminary data.</text>
</comment>
<evidence type="ECO:0000256" key="2">
    <source>
        <dbReference type="ARBA" id="ARBA00004128"/>
    </source>
</evidence>
<feature type="transmembrane region" description="Helical" evidence="9">
    <location>
        <begin position="357"/>
        <end position="376"/>
    </location>
</feature>
<evidence type="ECO:0000256" key="8">
    <source>
        <dbReference type="ARBA" id="ARBA00031512"/>
    </source>
</evidence>
<keyword evidence="5" id="KW-0926">Vacuole</keyword>
<feature type="transmembrane region" description="Helical" evidence="9">
    <location>
        <begin position="329"/>
        <end position="351"/>
    </location>
</feature>
<reference evidence="11 12" key="1">
    <citation type="submission" date="2019-07" db="EMBL/GenBank/DDBJ databases">
        <authorList>
            <person name="Kim J."/>
        </authorList>
    </citation>
    <scope>NUCLEOTIDE SEQUENCE [LARGE SCALE GENOMIC DNA]</scope>
    <source>
        <strain evidence="11 12">G13</strain>
    </source>
</reference>
<dbReference type="SUPFAM" id="SSF53187">
    <property type="entry name" value="Zn-dependent exopeptidases"/>
    <property type="match status" value="1"/>
</dbReference>
<dbReference type="OrthoDB" id="9762302at2"/>
<feature type="transmembrane region" description="Helical" evidence="9">
    <location>
        <begin position="304"/>
        <end position="322"/>
    </location>
</feature>
<proteinExistence type="inferred from homology"/>
<protein>
    <recommendedName>
        <fullName evidence="4">Vacuolar membrane protease</fullName>
    </recommendedName>
    <alternativeName>
        <fullName evidence="8">FXNA-related family protease 1</fullName>
    </alternativeName>
</protein>
<dbReference type="Proteomes" id="UP000316330">
    <property type="component" value="Unassembled WGS sequence"/>
</dbReference>
<organism evidence="11 12">
    <name type="scientific">Cohnella terricola</name>
    <dbReference type="NCBI Taxonomy" id="1289167"/>
    <lineage>
        <taxon>Bacteria</taxon>
        <taxon>Bacillati</taxon>
        <taxon>Bacillota</taxon>
        <taxon>Bacilli</taxon>
        <taxon>Bacillales</taxon>
        <taxon>Paenibacillaceae</taxon>
        <taxon>Cohnella</taxon>
    </lineage>
</organism>
<dbReference type="GO" id="GO:0005774">
    <property type="term" value="C:vacuolar membrane"/>
    <property type="evidence" value="ECO:0007669"/>
    <property type="project" value="UniProtKB-SubCell"/>
</dbReference>
<evidence type="ECO:0000256" key="5">
    <source>
        <dbReference type="ARBA" id="ARBA00022554"/>
    </source>
</evidence>
<name>A0A559JQ50_9BACL</name>
<accession>A0A559JQ50</accession>
<feature type="transmembrane region" description="Helical" evidence="9">
    <location>
        <begin position="206"/>
        <end position="229"/>
    </location>
</feature>
<dbReference type="InterPro" id="IPR007484">
    <property type="entry name" value="Peptidase_M28"/>
</dbReference>
<evidence type="ECO:0000256" key="7">
    <source>
        <dbReference type="ARBA" id="ARBA00023180"/>
    </source>
</evidence>
<evidence type="ECO:0000313" key="11">
    <source>
        <dbReference type="EMBL" id="TVY02015.1"/>
    </source>
</evidence>
<feature type="transmembrane region" description="Helical" evidence="9">
    <location>
        <begin position="249"/>
        <end position="267"/>
    </location>
</feature>
<evidence type="ECO:0000256" key="1">
    <source>
        <dbReference type="ARBA" id="ARBA00003273"/>
    </source>
</evidence>
<evidence type="ECO:0000256" key="4">
    <source>
        <dbReference type="ARBA" id="ARBA00017435"/>
    </source>
</evidence>
<dbReference type="RefSeq" id="WP_144699486.1">
    <property type="nucleotide sequence ID" value="NZ_VNJJ01000003.1"/>
</dbReference>
<dbReference type="EMBL" id="VNJJ01000003">
    <property type="protein sequence ID" value="TVY02015.1"/>
    <property type="molecule type" value="Genomic_DNA"/>
</dbReference>
<keyword evidence="12" id="KW-1185">Reference proteome</keyword>
<comment type="subcellular location">
    <subcellularLocation>
        <location evidence="2">Vacuole membrane</location>
        <topology evidence="2">Multi-pass membrane protein</topology>
    </subcellularLocation>
</comment>
<dbReference type="Gene3D" id="3.40.630.10">
    <property type="entry name" value="Zn peptidases"/>
    <property type="match status" value="1"/>
</dbReference>